<dbReference type="FunFam" id="1.25.40.10:FF:000797">
    <property type="entry name" value="Pentatricopeptide repeat-containing protein chloroplastic"/>
    <property type="match status" value="1"/>
</dbReference>
<dbReference type="PANTHER" id="PTHR47926:SF392">
    <property type="entry name" value="PENTATRICOPEPTIDE REPEAT-CONTAINING PROTEIN"/>
    <property type="match status" value="1"/>
</dbReference>
<dbReference type="PROSITE" id="PS51257">
    <property type="entry name" value="PROKAR_LIPOPROTEIN"/>
    <property type="match status" value="1"/>
</dbReference>
<dbReference type="GO" id="GO:0009451">
    <property type="term" value="P:RNA modification"/>
    <property type="evidence" value="ECO:0007669"/>
    <property type="project" value="InterPro"/>
</dbReference>
<evidence type="ECO:0000256" key="1">
    <source>
        <dbReference type="ARBA" id="ARBA00022737"/>
    </source>
</evidence>
<dbReference type="Gene3D" id="1.25.40.10">
    <property type="entry name" value="Tetratricopeptide repeat domain"/>
    <property type="match status" value="4"/>
</dbReference>
<dbReference type="InterPro" id="IPR046848">
    <property type="entry name" value="E_motif"/>
</dbReference>
<protein>
    <recommendedName>
        <fullName evidence="5">Pentatricopeptide repeat-containing protein</fullName>
    </recommendedName>
</protein>
<dbReference type="Pfam" id="PF20431">
    <property type="entry name" value="E_motif"/>
    <property type="match status" value="1"/>
</dbReference>
<dbReference type="InterPro" id="IPR011990">
    <property type="entry name" value="TPR-like_helical_dom_sf"/>
</dbReference>
<keyword evidence="1" id="KW-0677">Repeat</keyword>
<dbReference type="InterPro" id="IPR046960">
    <property type="entry name" value="PPR_At4g14850-like_plant"/>
</dbReference>
<reference evidence="4" key="1">
    <citation type="submission" date="2018-02" db="EMBL/GenBank/DDBJ databases">
        <title>Rhizophora mucronata_Transcriptome.</title>
        <authorList>
            <person name="Meera S.P."/>
            <person name="Sreeshan A."/>
            <person name="Augustine A."/>
        </authorList>
    </citation>
    <scope>NUCLEOTIDE SEQUENCE</scope>
    <source>
        <tissue evidence="4">Leaf</tissue>
    </source>
</reference>
<organism evidence="4">
    <name type="scientific">Rhizophora mucronata</name>
    <name type="common">Asiatic mangrove</name>
    <dbReference type="NCBI Taxonomy" id="61149"/>
    <lineage>
        <taxon>Eukaryota</taxon>
        <taxon>Viridiplantae</taxon>
        <taxon>Streptophyta</taxon>
        <taxon>Embryophyta</taxon>
        <taxon>Tracheophyta</taxon>
        <taxon>Spermatophyta</taxon>
        <taxon>Magnoliopsida</taxon>
        <taxon>eudicotyledons</taxon>
        <taxon>Gunneridae</taxon>
        <taxon>Pentapetalae</taxon>
        <taxon>rosids</taxon>
        <taxon>fabids</taxon>
        <taxon>Malpighiales</taxon>
        <taxon>Rhizophoraceae</taxon>
        <taxon>Rhizophora</taxon>
    </lineage>
</organism>
<dbReference type="GO" id="GO:0003723">
    <property type="term" value="F:RNA binding"/>
    <property type="evidence" value="ECO:0007669"/>
    <property type="project" value="InterPro"/>
</dbReference>
<dbReference type="NCBIfam" id="TIGR00756">
    <property type="entry name" value="PPR"/>
    <property type="match status" value="5"/>
</dbReference>
<dbReference type="SUPFAM" id="SSF48452">
    <property type="entry name" value="TPR-like"/>
    <property type="match status" value="1"/>
</dbReference>
<proteinExistence type="inferred from homology"/>
<comment type="similarity">
    <text evidence="2">Belongs to the PPR family. PCMP-E subfamily.</text>
</comment>
<evidence type="ECO:0000256" key="2">
    <source>
        <dbReference type="ARBA" id="ARBA00061659"/>
    </source>
</evidence>
<feature type="repeat" description="PPR" evidence="3">
    <location>
        <begin position="44"/>
        <end position="74"/>
    </location>
</feature>
<dbReference type="Pfam" id="PF13041">
    <property type="entry name" value="PPR_2"/>
    <property type="match status" value="2"/>
</dbReference>
<name>A0A2P2QTY2_RHIMU</name>
<evidence type="ECO:0000256" key="3">
    <source>
        <dbReference type="PROSITE-ProRule" id="PRU00708"/>
    </source>
</evidence>
<accession>A0A2P2QTY2</accession>
<feature type="repeat" description="PPR" evidence="3">
    <location>
        <begin position="75"/>
        <end position="109"/>
    </location>
</feature>
<dbReference type="Pfam" id="PF01535">
    <property type="entry name" value="PPR"/>
    <property type="match status" value="3"/>
</dbReference>
<dbReference type="PROSITE" id="PS51375">
    <property type="entry name" value="PPR"/>
    <property type="match status" value="4"/>
</dbReference>
<dbReference type="GO" id="GO:0005739">
    <property type="term" value="C:mitochondrion"/>
    <property type="evidence" value="ECO:0007669"/>
    <property type="project" value="UniProtKB-ARBA"/>
</dbReference>
<evidence type="ECO:0000313" key="4">
    <source>
        <dbReference type="EMBL" id="MBX70437.1"/>
    </source>
</evidence>
<feature type="repeat" description="PPR" evidence="3">
    <location>
        <begin position="207"/>
        <end position="241"/>
    </location>
</feature>
<sequence length="387" mass="43160">MLRNGTQVNFATVAIVLSACSSLGSYQHGKQMHTCAFKVGLINDIVVTSALIDAYAKCGKPNDAFKLYSELRAYDTILLNSMITLYCNYGRIEDAKQIFNTMPHKSLISWNSMIVGLSQNGCPIEALDLFCQMNKLDLRMDAFSFASMISACACISFVELGEQVFARATITGLESDEVLCTSLVDFYCKCGFIENGRKLFDTMVKSDVAPWNSMLMGYATNGYGSKALELFNEMRHSGVKLDYITFTGVLSGCDHCGFLEEGWKWFNVMIHEYHIDPGIQHYSCMVDLFVRAGYLGEALNLIEHMPFEADGSMWSMLLRGCVAHRDKDLGEKVAKQIIEMDPENSAAYVQLSGLLATAGDWERSAFVRKTMRSNAVQKNPGYSWSEC</sequence>
<dbReference type="EMBL" id="GGEC01089953">
    <property type="protein sequence ID" value="MBX70437.1"/>
    <property type="molecule type" value="Transcribed_RNA"/>
</dbReference>
<dbReference type="FunFam" id="1.25.40.10:FF:000205">
    <property type="entry name" value="Pentatricopeptide repeat-containing protein, mitochondrial"/>
    <property type="match status" value="1"/>
</dbReference>
<dbReference type="PANTHER" id="PTHR47926">
    <property type="entry name" value="PENTATRICOPEPTIDE REPEAT-CONTAINING PROTEIN"/>
    <property type="match status" value="1"/>
</dbReference>
<evidence type="ECO:0008006" key="5">
    <source>
        <dbReference type="Google" id="ProtNLM"/>
    </source>
</evidence>
<dbReference type="AlphaFoldDB" id="A0A2P2QTY2"/>
<dbReference type="InterPro" id="IPR002885">
    <property type="entry name" value="PPR_rpt"/>
</dbReference>
<feature type="repeat" description="PPR" evidence="3">
    <location>
        <begin position="176"/>
        <end position="206"/>
    </location>
</feature>